<keyword evidence="16" id="KW-0732">Signal</keyword>
<evidence type="ECO:0000256" key="15">
    <source>
        <dbReference type="PROSITE-ProRule" id="PRU10060"/>
    </source>
</evidence>
<dbReference type="PROSITE" id="PS00039">
    <property type="entry name" value="DEAD_ATP_HELICASE"/>
    <property type="match status" value="1"/>
</dbReference>
<evidence type="ECO:0000256" key="13">
    <source>
        <dbReference type="PROSITE-ProRule" id="PRU00552"/>
    </source>
</evidence>
<feature type="short sequence motif" description="Q motif" evidence="13">
    <location>
        <begin position="506"/>
        <end position="534"/>
    </location>
</feature>
<dbReference type="PROSITE" id="PS00592">
    <property type="entry name" value="GH9_2"/>
    <property type="match status" value="1"/>
</dbReference>
<dbReference type="CDD" id="cd18787">
    <property type="entry name" value="SF2_C_DEAD"/>
    <property type="match status" value="1"/>
</dbReference>
<keyword evidence="7" id="KW-0694">RNA-binding</keyword>
<dbReference type="Proteomes" id="UP000516314">
    <property type="component" value="Chromosome 1"/>
</dbReference>
<keyword evidence="10 14" id="KW-0326">Glycosidase</keyword>
<dbReference type="Pfam" id="PF13959">
    <property type="entry name" value="CTE_SPB4"/>
    <property type="match status" value="1"/>
</dbReference>
<dbReference type="Pfam" id="PF00271">
    <property type="entry name" value="Helicase_C"/>
    <property type="match status" value="1"/>
</dbReference>
<evidence type="ECO:0000256" key="12">
    <source>
        <dbReference type="ARBA" id="ARBA00023326"/>
    </source>
</evidence>
<comment type="catalytic activity">
    <reaction evidence="1 16">
        <text>Endohydrolysis of (1-&gt;4)-beta-D-glucosidic linkages in cellulose, lichenin and cereal beta-D-glucans.</text>
        <dbReference type="EC" id="3.2.1.4"/>
    </reaction>
</comment>
<feature type="domain" description="Helicase C-terminal" evidence="19">
    <location>
        <begin position="723"/>
        <end position="915"/>
    </location>
</feature>
<dbReference type="InterPro" id="IPR001650">
    <property type="entry name" value="Helicase_C-like"/>
</dbReference>
<dbReference type="InterPro" id="IPR018221">
    <property type="entry name" value="Glyco_hydro_9_His_AS"/>
</dbReference>
<dbReference type="InterPro" id="IPR011545">
    <property type="entry name" value="DEAD/DEAH_box_helicase_dom"/>
</dbReference>
<dbReference type="Pfam" id="PF00270">
    <property type="entry name" value="DEAD"/>
    <property type="match status" value="1"/>
</dbReference>
<sequence length="958" mass="106549">MTSLFFFVLLFSSLLISNGDANPNYKEALSKSLLFFQGQRSGPLPRGQQISWRASSGLSDGSAAHVDLTGGYYDAGDNVKFNLPMAFTTTMLSWSALEYGKRMGPELENARVNIRWATDYLLKCARATPGKLYVGVGDPNVDHKCWERPEDMDTPRTVYSVSPSNPGSDVAAETAAALAAASMVFRKVDSKYSRLLLATAKDVMQFAIQYQGAYSDSLSSSVCPFYCSYSGYKDELMWGASWLLRATNNPYYANFIKSLGGGDQPDIFSWDNKYAGAYVLLSRRALLNKDSNFEQYKQAAENFICKILPDSPSSSTQYTQGGLMYKLPQSNLQYVTSITFLLTTYAKYMKATKHTFNCGSSVIVPNALISLSKRQVDYILGDNPIKMSYMVGFSSNFPKRIHHRASSLPSHALRSQSLGCNGGFQSFYTQNPNPNILTGAIVGGPNQNDGYPDQRDDYSHAEPATYINAAFVGPLAYFAAGLSDKQAAAVMDSSPPKTITKALPRFSELKPPLSEDIIEALDRSGFEVCTPVQAETIPFLCSHKDVVVDAATGSGKTLAFLLPFIEIIRRSNSYPPKPHQRRYIRWQEPFVSTLPNVNSVLLVGGREVEADMNTLEEEGANLLIGTPGRLSDMMKRMEFLDFRNLEILILDEADRLLDMGFQKQVNYIISRLPKQRRTGLFSATQTQAVADLAKAGLRNPVRVRSGAESKSKTPSGLYCESSQLVHLLIENKNKKLVVFFMTCACVDYWGLVLSKIPTLKSISFFSTHGKMDQNARDNALASFTEASSGVLLCTDVAARGLDIPGIIRSLAIKDREVLEKGLKAFVSFVRAYKEHQCSYIFSWKGLEIGKLAMGYGILSFPYISEVKQDRIGIVGFTPVQGITFEDIKFKNKSREKQRQQNLLARKDKLQQEKRGKRKKSSKEAVDDSNKASRKRKLTGRQRQTIQTAQDEEEMNLRL</sequence>
<evidence type="ECO:0000256" key="11">
    <source>
        <dbReference type="ARBA" id="ARBA00023316"/>
    </source>
</evidence>
<dbReference type="GO" id="GO:0030245">
    <property type="term" value="P:cellulose catabolic process"/>
    <property type="evidence" value="ECO:0007669"/>
    <property type="project" value="UniProtKB-KW"/>
</dbReference>
<evidence type="ECO:0000256" key="10">
    <source>
        <dbReference type="ARBA" id="ARBA00023295"/>
    </source>
</evidence>
<name>A0A7G2E832_ARATH</name>
<dbReference type="InterPro" id="IPR012341">
    <property type="entry name" value="6hp_glycosidase-like_sf"/>
</dbReference>
<dbReference type="InterPro" id="IPR008928">
    <property type="entry name" value="6-hairpin_glycosidase_sf"/>
</dbReference>
<dbReference type="Pfam" id="PF00759">
    <property type="entry name" value="Glyco_hydro_9"/>
    <property type="match status" value="1"/>
</dbReference>
<evidence type="ECO:0000256" key="16">
    <source>
        <dbReference type="RuleBase" id="RU361166"/>
    </source>
</evidence>
<evidence type="ECO:0000256" key="3">
    <source>
        <dbReference type="ARBA" id="ARBA00022741"/>
    </source>
</evidence>
<keyword evidence="3" id="KW-0547">Nucleotide-binding</keyword>
<evidence type="ECO:0000259" key="19">
    <source>
        <dbReference type="PROSITE" id="PS51194"/>
    </source>
</evidence>
<dbReference type="SUPFAM" id="SSF48208">
    <property type="entry name" value="Six-hairpin glycosidases"/>
    <property type="match status" value="1"/>
</dbReference>
<keyword evidence="4 14" id="KW-0378">Hydrolase</keyword>
<protein>
    <recommendedName>
        <fullName evidence="16">Endoglucanase</fullName>
        <ecNumber evidence="16">3.2.1.4</ecNumber>
    </recommendedName>
</protein>
<dbReference type="PROSITE" id="PS51194">
    <property type="entry name" value="HELICASE_CTER"/>
    <property type="match status" value="1"/>
</dbReference>
<dbReference type="Gene3D" id="3.40.50.300">
    <property type="entry name" value="P-loop containing nucleotide triphosphate hydrolases"/>
    <property type="match status" value="2"/>
</dbReference>
<gene>
    <name evidence="21" type="ORF">AT9943_LOCUS5215</name>
</gene>
<feature type="compositionally biased region" description="Acidic residues" evidence="17">
    <location>
        <begin position="949"/>
        <end position="958"/>
    </location>
</feature>
<dbReference type="GO" id="GO:0008810">
    <property type="term" value="F:cellulase activity"/>
    <property type="evidence" value="ECO:0007669"/>
    <property type="project" value="UniProtKB-EC"/>
</dbReference>
<keyword evidence="12 14" id="KW-0624">Polysaccharide degradation</keyword>
<evidence type="ECO:0000256" key="8">
    <source>
        <dbReference type="ARBA" id="ARBA00023001"/>
    </source>
</evidence>
<comment type="similarity">
    <text evidence="2 14 16">Belongs to the glycosyl hydrolase 9 (cellulase E) family.</text>
</comment>
<keyword evidence="5" id="KW-0347">Helicase</keyword>
<evidence type="ECO:0000256" key="14">
    <source>
        <dbReference type="PROSITE-ProRule" id="PRU10059"/>
    </source>
</evidence>
<keyword evidence="9 14" id="KW-0119">Carbohydrate metabolism</keyword>
<dbReference type="InterPro" id="IPR014001">
    <property type="entry name" value="Helicase_ATP-bd"/>
</dbReference>
<evidence type="ECO:0000256" key="9">
    <source>
        <dbReference type="ARBA" id="ARBA00023277"/>
    </source>
</evidence>
<evidence type="ECO:0000256" key="2">
    <source>
        <dbReference type="ARBA" id="ARBA00007072"/>
    </source>
</evidence>
<evidence type="ECO:0000256" key="7">
    <source>
        <dbReference type="ARBA" id="ARBA00022884"/>
    </source>
</evidence>
<feature type="active site" evidence="15">
    <location>
        <position position="462"/>
    </location>
</feature>
<dbReference type="GO" id="GO:0003723">
    <property type="term" value="F:RNA binding"/>
    <property type="evidence" value="ECO:0007669"/>
    <property type="project" value="UniProtKB-KW"/>
</dbReference>
<evidence type="ECO:0000256" key="17">
    <source>
        <dbReference type="SAM" id="MobiDB-lite"/>
    </source>
</evidence>
<accession>A0A7G2E832</accession>
<feature type="signal peptide" evidence="16">
    <location>
        <begin position="1"/>
        <end position="21"/>
    </location>
</feature>
<reference evidence="21 22" key="1">
    <citation type="submission" date="2020-09" db="EMBL/GenBank/DDBJ databases">
        <authorList>
            <person name="Ashkenazy H."/>
        </authorList>
    </citation>
    <scope>NUCLEOTIDE SEQUENCE [LARGE SCALE GENOMIC DNA]</scope>
    <source>
        <strain evidence="22">cv. Cdm-0</strain>
    </source>
</reference>
<dbReference type="SUPFAM" id="SSF52540">
    <property type="entry name" value="P-loop containing nucleoside triphosphate hydrolases"/>
    <property type="match status" value="2"/>
</dbReference>
<dbReference type="InterPro" id="IPR014014">
    <property type="entry name" value="RNA_helicase_DEAD_Q_motif"/>
</dbReference>
<dbReference type="EC" id="3.2.1.4" evidence="16"/>
<evidence type="ECO:0000256" key="4">
    <source>
        <dbReference type="ARBA" id="ARBA00022801"/>
    </source>
</evidence>
<dbReference type="EMBL" id="LR881466">
    <property type="protein sequence ID" value="CAD5316913.1"/>
    <property type="molecule type" value="Genomic_DNA"/>
</dbReference>
<feature type="active site" evidence="15">
    <location>
        <position position="453"/>
    </location>
</feature>
<feature type="domain" description="DEAD-box RNA helicase Q" evidence="20">
    <location>
        <begin position="506"/>
        <end position="534"/>
    </location>
</feature>
<evidence type="ECO:0000256" key="6">
    <source>
        <dbReference type="ARBA" id="ARBA00022840"/>
    </source>
</evidence>
<dbReference type="InterPro" id="IPR033126">
    <property type="entry name" value="Glyco_hydro_9_Asp/Glu_AS"/>
</dbReference>
<organism evidence="21 22">
    <name type="scientific">Arabidopsis thaliana</name>
    <name type="common">Mouse-ear cress</name>
    <dbReference type="NCBI Taxonomy" id="3702"/>
    <lineage>
        <taxon>Eukaryota</taxon>
        <taxon>Viridiplantae</taxon>
        <taxon>Streptophyta</taxon>
        <taxon>Embryophyta</taxon>
        <taxon>Tracheophyta</taxon>
        <taxon>Spermatophyta</taxon>
        <taxon>Magnoliopsida</taxon>
        <taxon>eudicotyledons</taxon>
        <taxon>Gunneridae</taxon>
        <taxon>Pentapetalae</taxon>
        <taxon>rosids</taxon>
        <taxon>malvids</taxon>
        <taxon>Brassicales</taxon>
        <taxon>Brassicaceae</taxon>
        <taxon>Camelineae</taxon>
        <taxon>Arabidopsis</taxon>
    </lineage>
</organism>
<feature type="region of interest" description="Disordered" evidence="17">
    <location>
        <begin position="906"/>
        <end position="958"/>
    </location>
</feature>
<proteinExistence type="inferred from homology"/>
<dbReference type="SMART" id="SM00487">
    <property type="entry name" value="DEXDc"/>
    <property type="match status" value="1"/>
</dbReference>
<dbReference type="GO" id="GO:0071555">
    <property type="term" value="P:cell wall organization"/>
    <property type="evidence" value="ECO:0007669"/>
    <property type="project" value="UniProtKB-KW"/>
</dbReference>
<dbReference type="InterPro" id="IPR000629">
    <property type="entry name" value="RNA-helicase_DEAD-box_CS"/>
</dbReference>
<dbReference type="Gene3D" id="1.50.10.10">
    <property type="match status" value="1"/>
</dbReference>
<dbReference type="InterPro" id="IPR027417">
    <property type="entry name" value="P-loop_NTPase"/>
</dbReference>
<feature type="compositionally biased region" description="Basic and acidic residues" evidence="17">
    <location>
        <begin position="921"/>
        <end position="930"/>
    </location>
</feature>
<dbReference type="CDD" id="cd17960">
    <property type="entry name" value="DEADc_DDX55"/>
    <property type="match status" value="1"/>
</dbReference>
<evidence type="ECO:0000256" key="1">
    <source>
        <dbReference type="ARBA" id="ARBA00000966"/>
    </source>
</evidence>
<evidence type="ECO:0000259" key="20">
    <source>
        <dbReference type="PROSITE" id="PS51195"/>
    </source>
</evidence>
<dbReference type="InterPro" id="IPR025313">
    <property type="entry name" value="SPB4-like_CTE"/>
</dbReference>
<feature type="active site" evidence="14">
    <location>
        <position position="402"/>
    </location>
</feature>
<dbReference type="PANTHER" id="PTHR22298">
    <property type="entry name" value="ENDO-1,4-BETA-GLUCANASE"/>
    <property type="match status" value="1"/>
</dbReference>
<keyword evidence="8 16" id="KW-0136">Cellulose degradation</keyword>
<evidence type="ECO:0000313" key="22">
    <source>
        <dbReference type="Proteomes" id="UP000516314"/>
    </source>
</evidence>
<feature type="domain" description="Helicase ATP-binding" evidence="18">
    <location>
        <begin position="537"/>
        <end position="703"/>
    </location>
</feature>
<dbReference type="GO" id="GO:0003724">
    <property type="term" value="F:RNA helicase activity"/>
    <property type="evidence" value="ECO:0007669"/>
    <property type="project" value="InterPro"/>
</dbReference>
<dbReference type="SMART" id="SM01178">
    <property type="entry name" value="DUF4217"/>
    <property type="match status" value="1"/>
</dbReference>
<dbReference type="InterPro" id="IPR001701">
    <property type="entry name" value="Glyco_hydro_9"/>
</dbReference>
<dbReference type="FunFam" id="1.50.10.10:FF:000020">
    <property type="entry name" value="Endoglucanase"/>
    <property type="match status" value="1"/>
</dbReference>
<feature type="chain" id="PRO_5029036434" description="Endoglucanase" evidence="16">
    <location>
        <begin position="22"/>
        <end position="958"/>
    </location>
</feature>
<dbReference type="PROSITE" id="PS51195">
    <property type="entry name" value="Q_MOTIF"/>
    <property type="match status" value="1"/>
</dbReference>
<keyword evidence="6" id="KW-0067">ATP-binding</keyword>
<dbReference type="AlphaFoldDB" id="A0A7G2E832"/>
<dbReference type="PROSITE" id="PS51192">
    <property type="entry name" value="HELICASE_ATP_BIND_1"/>
    <property type="match status" value="1"/>
</dbReference>
<keyword evidence="11" id="KW-0961">Cell wall biogenesis/degradation</keyword>
<evidence type="ECO:0000313" key="21">
    <source>
        <dbReference type="EMBL" id="CAD5316913.1"/>
    </source>
</evidence>
<evidence type="ECO:0000256" key="5">
    <source>
        <dbReference type="ARBA" id="ARBA00022806"/>
    </source>
</evidence>
<dbReference type="GO" id="GO:0005524">
    <property type="term" value="F:ATP binding"/>
    <property type="evidence" value="ECO:0007669"/>
    <property type="project" value="UniProtKB-KW"/>
</dbReference>
<evidence type="ECO:0000259" key="18">
    <source>
        <dbReference type="PROSITE" id="PS51192"/>
    </source>
</evidence>
<dbReference type="PROSITE" id="PS00698">
    <property type="entry name" value="GH9_3"/>
    <property type="match status" value="1"/>
</dbReference>